<proteinExistence type="predicted"/>
<sequence>MEENTVSNAFNSVNRGSYNFSFFKMNVNVFDELTNPEKLEPLPLSTFFHEYIHFLQDITTTFGLVNSCIVVDKMKFGNHYILNSKDDTFNVPISFVADPKIELNNQLQELYMGFPSPDIYRLEISSIERFESMIYIPDPFNKYAQVVKVNYKVGEKVYTFNLGGLHLSETMCHIAQNIFNPGIIHNDVPYRTAELVAIFIYDVIGNNPLFVFSLCEACLMHFHPGDAFYMMLQLMKEREFVPKNELDIYLFVYENINDADGSDLMFIYERQVVHAIYQLTGYFTTENYDNEKTWIFHVLEEGRKMRKETPFLLLSLLKEPTLYSISLKRIMLNVGTPLMQNLDGDCWFLKPYGLSHLNIQPDRLAALLEIHDSWILGKRECGLKRFCTKNLIGGTTDERCDKAPWSRCNPNEQLCSYAQFLKTWKLMGKEPTF</sequence>
<dbReference type="EMBL" id="JBHSDC010000029">
    <property type="protein sequence ID" value="MFC4233376.1"/>
    <property type="molecule type" value="Genomic_DNA"/>
</dbReference>
<evidence type="ECO:0000313" key="2">
    <source>
        <dbReference type="Proteomes" id="UP001595906"/>
    </source>
</evidence>
<comment type="caution">
    <text evidence="1">The sequence shown here is derived from an EMBL/GenBank/DDBJ whole genome shotgun (WGS) entry which is preliminary data.</text>
</comment>
<evidence type="ECO:0000313" key="1">
    <source>
        <dbReference type="EMBL" id="MFC4233376.1"/>
    </source>
</evidence>
<name>A0ABV8Q169_9BACT</name>
<reference evidence="2" key="1">
    <citation type="journal article" date="2019" name="Int. J. Syst. Evol. Microbiol.">
        <title>The Global Catalogue of Microorganisms (GCM) 10K type strain sequencing project: providing services to taxonomists for standard genome sequencing and annotation.</title>
        <authorList>
            <consortium name="The Broad Institute Genomics Platform"/>
            <consortium name="The Broad Institute Genome Sequencing Center for Infectious Disease"/>
            <person name="Wu L."/>
            <person name="Ma J."/>
        </authorList>
    </citation>
    <scope>NUCLEOTIDE SEQUENCE [LARGE SCALE GENOMIC DNA]</scope>
    <source>
        <strain evidence="2">CECT 8010</strain>
    </source>
</reference>
<accession>A0ABV8Q169</accession>
<protein>
    <submittedName>
        <fullName evidence="1">Uncharacterized protein</fullName>
    </submittedName>
</protein>
<dbReference type="RefSeq" id="WP_379015629.1">
    <property type="nucleotide sequence ID" value="NZ_JBHSDC010000029.1"/>
</dbReference>
<gene>
    <name evidence="1" type="ORF">ACFOW1_15860</name>
</gene>
<organism evidence="1 2">
    <name type="scientific">Parasediminibacterium paludis</name>
    <dbReference type="NCBI Taxonomy" id="908966"/>
    <lineage>
        <taxon>Bacteria</taxon>
        <taxon>Pseudomonadati</taxon>
        <taxon>Bacteroidota</taxon>
        <taxon>Chitinophagia</taxon>
        <taxon>Chitinophagales</taxon>
        <taxon>Chitinophagaceae</taxon>
        <taxon>Parasediminibacterium</taxon>
    </lineage>
</organism>
<dbReference type="Proteomes" id="UP001595906">
    <property type="component" value="Unassembled WGS sequence"/>
</dbReference>
<keyword evidence="2" id="KW-1185">Reference proteome</keyword>